<accession>T1JA01</accession>
<dbReference type="AlphaFoldDB" id="T1JA01"/>
<dbReference type="Proteomes" id="UP000014500">
    <property type="component" value="Unassembled WGS sequence"/>
</dbReference>
<organism evidence="5 6">
    <name type="scientific">Strigamia maritima</name>
    <name type="common">European centipede</name>
    <name type="synonym">Geophilus maritimus</name>
    <dbReference type="NCBI Taxonomy" id="126957"/>
    <lineage>
        <taxon>Eukaryota</taxon>
        <taxon>Metazoa</taxon>
        <taxon>Ecdysozoa</taxon>
        <taxon>Arthropoda</taxon>
        <taxon>Myriapoda</taxon>
        <taxon>Chilopoda</taxon>
        <taxon>Pleurostigmophora</taxon>
        <taxon>Geophilomorpha</taxon>
        <taxon>Linotaeniidae</taxon>
        <taxon>Strigamia</taxon>
    </lineage>
</organism>
<dbReference type="InterPro" id="IPR036188">
    <property type="entry name" value="FAD/NAD-bd_sf"/>
</dbReference>
<dbReference type="GO" id="GO:0005739">
    <property type="term" value="C:mitochondrion"/>
    <property type="evidence" value="ECO:0007669"/>
    <property type="project" value="GOC"/>
</dbReference>
<dbReference type="Pfam" id="PF01266">
    <property type="entry name" value="DAO"/>
    <property type="match status" value="1"/>
</dbReference>
<dbReference type="PANTHER" id="PTHR13847:SF287">
    <property type="entry name" value="FAD-DEPENDENT OXIDOREDUCTASE DOMAIN-CONTAINING PROTEIN 1"/>
    <property type="match status" value="1"/>
</dbReference>
<dbReference type="OMA" id="PDHNALI"/>
<comment type="function">
    <text evidence="3">Required for the assembly of the mitochondrial membrane respiratory chain NADH dehydrogenase (Complex I). Involved in mid-late stages of complex I assembly.</text>
</comment>
<feature type="domain" description="FAD dependent oxidoreductase" evidence="4">
    <location>
        <begin position="72"/>
        <end position="441"/>
    </location>
</feature>
<evidence type="ECO:0000256" key="3">
    <source>
        <dbReference type="ARBA" id="ARBA00046185"/>
    </source>
</evidence>
<dbReference type="FunFam" id="3.30.9.10:FF:000026">
    <property type="entry name" value="FAD-dependent oxidoreductase domain-containing protein 1"/>
    <property type="match status" value="1"/>
</dbReference>
<dbReference type="InterPro" id="IPR006076">
    <property type="entry name" value="FAD-dep_OxRdtase"/>
</dbReference>
<reference evidence="6" key="1">
    <citation type="submission" date="2011-05" db="EMBL/GenBank/DDBJ databases">
        <authorList>
            <person name="Richards S.R."/>
            <person name="Qu J."/>
            <person name="Jiang H."/>
            <person name="Jhangiani S.N."/>
            <person name="Agravi P."/>
            <person name="Goodspeed R."/>
            <person name="Gross S."/>
            <person name="Mandapat C."/>
            <person name="Jackson L."/>
            <person name="Mathew T."/>
            <person name="Pu L."/>
            <person name="Thornton R."/>
            <person name="Saada N."/>
            <person name="Wilczek-Boney K.B."/>
            <person name="Lee S."/>
            <person name="Kovar C."/>
            <person name="Wu Y."/>
            <person name="Scherer S.E."/>
            <person name="Worley K.C."/>
            <person name="Muzny D.M."/>
            <person name="Gibbs R."/>
        </authorList>
    </citation>
    <scope>NUCLEOTIDE SEQUENCE</scope>
    <source>
        <strain evidence="6">Brora</strain>
    </source>
</reference>
<dbReference type="EMBL" id="JH431980">
    <property type="status" value="NOT_ANNOTATED_CDS"/>
    <property type="molecule type" value="Genomic_DNA"/>
</dbReference>
<evidence type="ECO:0000313" key="5">
    <source>
        <dbReference type="EnsemblMetazoa" id="SMAR010554-PA"/>
    </source>
</evidence>
<protein>
    <recommendedName>
        <fullName evidence="2">FAD-dependent oxidoreductase domain-containing protein 1</fullName>
    </recommendedName>
</protein>
<dbReference type="EnsemblMetazoa" id="SMAR010554-RA">
    <property type="protein sequence ID" value="SMAR010554-PA"/>
    <property type="gene ID" value="SMAR010554"/>
</dbReference>
<reference evidence="5" key="2">
    <citation type="submission" date="2015-02" db="UniProtKB">
        <authorList>
            <consortium name="EnsemblMetazoa"/>
        </authorList>
    </citation>
    <scope>IDENTIFICATION</scope>
</reference>
<dbReference type="Gene3D" id="3.50.50.60">
    <property type="entry name" value="FAD/NAD(P)-binding domain"/>
    <property type="match status" value="2"/>
</dbReference>
<dbReference type="STRING" id="126957.T1JA01"/>
<dbReference type="Gene3D" id="3.30.9.10">
    <property type="entry name" value="D-Amino Acid Oxidase, subunit A, domain 2"/>
    <property type="match status" value="1"/>
</dbReference>
<dbReference type="PhylomeDB" id="T1JA01"/>
<keyword evidence="1" id="KW-0560">Oxidoreductase</keyword>
<sequence length="472" mass="53462">MTRIIHTGRSLLQRLKIPHRICCSYTEGPARAPEGEKDGIERAIRILRNDFKRIKEGKFILKEEDIFPNHCDIAIIGGGIMGSAIAYFLKQRTHNGLKIVVIERDPTYTRASTTLSVGGMRQQFSLPENIQMSLYSAEFLRNIKMHLSVLDMEPPDIQFNPHGYLCLASDKGAEQLQKNYNLQNFKFFELLFFFAGLENEGWFDPWALLNAFKRKAISMGTRFINGEVIGFDYREDLDPMYVQDDQGAEHPYQYLQKVIVKTEEGHIEPIKFAIAILAAGPNSGSVAKLADIGVGPGLLRYPIPVEPRKRYVFVYHSQNGPGIECPLVIDPTGTYFRREGLGGNFVGGRSPLPSEEPDVKNLDVDYTVFENQVWPTLAHRVPSFEAIKLKSAWAGYYDYNTFDQNGIVGRHPYYPNLMLATGFSGHGIQQAPAVGRAITELIIDTYYKSIDLNRFGFERILSNNPIYETNIF</sequence>
<keyword evidence="6" id="KW-1185">Reference proteome</keyword>
<dbReference type="GO" id="GO:0016491">
    <property type="term" value="F:oxidoreductase activity"/>
    <property type="evidence" value="ECO:0007669"/>
    <property type="project" value="UniProtKB-KW"/>
</dbReference>
<dbReference type="eggNOG" id="KOG2853">
    <property type="taxonomic scope" value="Eukaryota"/>
</dbReference>
<dbReference type="PANTHER" id="PTHR13847">
    <property type="entry name" value="SARCOSINE DEHYDROGENASE-RELATED"/>
    <property type="match status" value="1"/>
</dbReference>
<dbReference type="GO" id="GO:0032981">
    <property type="term" value="P:mitochondrial respiratory chain complex I assembly"/>
    <property type="evidence" value="ECO:0007669"/>
    <property type="project" value="TreeGrafter"/>
</dbReference>
<evidence type="ECO:0000259" key="4">
    <source>
        <dbReference type="Pfam" id="PF01266"/>
    </source>
</evidence>
<dbReference type="SUPFAM" id="SSF51905">
    <property type="entry name" value="FAD/NAD(P)-binding domain"/>
    <property type="match status" value="1"/>
</dbReference>
<evidence type="ECO:0000313" key="6">
    <source>
        <dbReference type="Proteomes" id="UP000014500"/>
    </source>
</evidence>
<name>T1JA01_STRMM</name>
<dbReference type="HOGENOM" id="CLU_007884_4_4_1"/>
<proteinExistence type="predicted"/>
<evidence type="ECO:0000256" key="2">
    <source>
        <dbReference type="ARBA" id="ARBA00039785"/>
    </source>
</evidence>
<evidence type="ECO:0000256" key="1">
    <source>
        <dbReference type="ARBA" id="ARBA00023002"/>
    </source>
</evidence>